<proteinExistence type="inferred from homology"/>
<keyword evidence="2" id="KW-0812">Transmembrane</keyword>
<dbReference type="SUPFAM" id="SSF103481">
    <property type="entry name" value="Multidrug resistance efflux transporter EmrE"/>
    <property type="match status" value="2"/>
</dbReference>
<dbReference type="PATRIC" id="fig|1316928.3.peg.4457"/>
<dbReference type="InterPro" id="IPR000620">
    <property type="entry name" value="EamA_dom"/>
</dbReference>
<name>R7Y3E6_9ACTN</name>
<feature type="transmembrane region" description="Helical" evidence="2">
    <location>
        <begin position="97"/>
        <end position="116"/>
    </location>
</feature>
<keyword evidence="2" id="KW-0472">Membrane</keyword>
<feature type="transmembrane region" description="Helical" evidence="2">
    <location>
        <begin position="15"/>
        <end position="35"/>
    </location>
</feature>
<feature type="transmembrane region" description="Helical" evidence="2">
    <location>
        <begin position="149"/>
        <end position="172"/>
    </location>
</feature>
<dbReference type="OrthoDB" id="9815120at2"/>
<feature type="transmembrane region" description="Helical" evidence="2">
    <location>
        <begin position="122"/>
        <end position="142"/>
    </location>
</feature>
<dbReference type="Proteomes" id="UP000013569">
    <property type="component" value="Unassembled WGS sequence"/>
</dbReference>
<evidence type="ECO:0000256" key="1">
    <source>
        <dbReference type="ARBA" id="ARBA00007362"/>
    </source>
</evidence>
<keyword evidence="2" id="KW-1133">Transmembrane helix</keyword>
<comment type="similarity">
    <text evidence="1">Belongs to the EamA transporter family.</text>
</comment>
<protein>
    <submittedName>
        <fullName evidence="4">Permease</fullName>
    </submittedName>
</protein>
<comment type="caution">
    <text evidence="4">The sequence shown here is derived from an EMBL/GenBank/DDBJ whole genome shotgun (WGS) entry which is preliminary data.</text>
</comment>
<accession>R7Y3E6</accession>
<dbReference type="GO" id="GO:0016020">
    <property type="term" value="C:membrane"/>
    <property type="evidence" value="ECO:0007669"/>
    <property type="project" value="InterPro"/>
</dbReference>
<evidence type="ECO:0000256" key="2">
    <source>
        <dbReference type="SAM" id="Phobius"/>
    </source>
</evidence>
<evidence type="ECO:0000313" key="4">
    <source>
        <dbReference type="EMBL" id="EON30563.1"/>
    </source>
</evidence>
<dbReference type="AlphaFoldDB" id="R7Y3E6"/>
<feature type="domain" description="EamA" evidence="3">
    <location>
        <begin position="67"/>
        <end position="192"/>
    </location>
</feature>
<evidence type="ECO:0000259" key="3">
    <source>
        <dbReference type="Pfam" id="PF00892"/>
    </source>
</evidence>
<dbReference type="EMBL" id="AQPW01000049">
    <property type="protein sequence ID" value="EON30563.1"/>
    <property type="molecule type" value="Genomic_DNA"/>
</dbReference>
<organism evidence="4 5">
    <name type="scientific">Gordonia terrae C-6</name>
    <dbReference type="NCBI Taxonomy" id="1316928"/>
    <lineage>
        <taxon>Bacteria</taxon>
        <taxon>Bacillati</taxon>
        <taxon>Actinomycetota</taxon>
        <taxon>Actinomycetes</taxon>
        <taxon>Mycobacteriales</taxon>
        <taxon>Gordoniaceae</taxon>
        <taxon>Gordonia</taxon>
    </lineage>
</organism>
<reference evidence="4 5" key="1">
    <citation type="journal article" date="2013" name="Genome Announc.">
        <title>Draft Genome Sequence of a Benzothiophene-Desulfurizing Bacterium, Gordona terrae Strain C-6.</title>
        <authorList>
            <person name="Wang W."/>
            <person name="Ma T."/>
            <person name="Ren Y."/>
            <person name="Li G."/>
        </authorList>
    </citation>
    <scope>NUCLEOTIDE SEQUENCE [LARGE SCALE GENOMIC DNA]</scope>
    <source>
        <strain evidence="4 5">C-6</strain>
    </source>
</reference>
<gene>
    <name evidence="4" type="ORF">GTC6_22040</name>
</gene>
<feature type="transmembrane region" description="Helical" evidence="2">
    <location>
        <begin position="178"/>
        <end position="197"/>
    </location>
</feature>
<dbReference type="Pfam" id="PF00892">
    <property type="entry name" value="EamA"/>
    <property type="match status" value="1"/>
</dbReference>
<evidence type="ECO:0000313" key="5">
    <source>
        <dbReference type="Proteomes" id="UP000013569"/>
    </source>
</evidence>
<feature type="transmembrane region" description="Helical" evidence="2">
    <location>
        <begin position="64"/>
        <end position="85"/>
    </location>
</feature>
<sequence>MASMNVLYYLAVDRLPLGVAASLLYLGPFVLATAAIRDRRQLVWPILALAGVLAVTRPDQAIAGTFWGVLAGALAAVALALYTLLSHSLGSRAGYGELALAVGFSGLLLTPVAITHTPPSSSGIWVTLTVIGVIGVGVAFLLDYIGLRLAGPVVVATLFAFDPAIGAILGGLLLADHLTATTVAGIGLIIAAGVGLTRPTPSRLGPRPRPPSPKS</sequence>
<feature type="transmembrane region" description="Helical" evidence="2">
    <location>
        <begin position="42"/>
        <end position="58"/>
    </location>
</feature>
<dbReference type="InterPro" id="IPR037185">
    <property type="entry name" value="EmrE-like"/>
</dbReference>